<dbReference type="AlphaFoldDB" id="A0A0U1KY29"/>
<gene>
    <name evidence="1" type="ORF">SpAn4DRAFT_2782</name>
</gene>
<sequence>MLRLAPSDLDFKEITGVFSQKVSVLVRFKLLNDYSPVKYILLPDMKSKYLLFTKL</sequence>
<dbReference type="Proteomes" id="UP000049855">
    <property type="component" value="Unassembled WGS sequence"/>
</dbReference>
<keyword evidence="2" id="KW-1185">Reference proteome</keyword>
<dbReference type="EMBL" id="CTRP01000010">
    <property type="protein sequence ID" value="CQR72322.1"/>
    <property type="molecule type" value="Genomic_DNA"/>
</dbReference>
<proteinExistence type="predicted"/>
<accession>A0A0U1KY29</accession>
<protein>
    <submittedName>
        <fullName evidence="1">Uncharacterized protein</fullName>
    </submittedName>
</protein>
<evidence type="ECO:0000313" key="1">
    <source>
        <dbReference type="EMBL" id="CQR72322.1"/>
    </source>
</evidence>
<organism evidence="1 2">
    <name type="scientific">Sporomusa ovata</name>
    <dbReference type="NCBI Taxonomy" id="2378"/>
    <lineage>
        <taxon>Bacteria</taxon>
        <taxon>Bacillati</taxon>
        <taxon>Bacillota</taxon>
        <taxon>Negativicutes</taxon>
        <taxon>Selenomonadales</taxon>
        <taxon>Sporomusaceae</taxon>
        <taxon>Sporomusa</taxon>
    </lineage>
</organism>
<name>A0A0U1KY29_9FIRM</name>
<evidence type="ECO:0000313" key="2">
    <source>
        <dbReference type="Proteomes" id="UP000049855"/>
    </source>
</evidence>
<reference evidence="2" key="1">
    <citation type="submission" date="2015-03" db="EMBL/GenBank/DDBJ databases">
        <authorList>
            <person name="Nijsse Bart"/>
        </authorList>
    </citation>
    <scope>NUCLEOTIDE SEQUENCE [LARGE SCALE GENOMIC DNA]</scope>
</reference>